<dbReference type="EMBL" id="BLLF01000843">
    <property type="protein sequence ID" value="GFH15385.1"/>
    <property type="molecule type" value="Genomic_DNA"/>
</dbReference>
<protein>
    <submittedName>
        <fullName evidence="2">Uncharacterized protein</fullName>
    </submittedName>
</protein>
<sequence length="142" mass="14507">MACPQGMPHGDGVGFLFVMKLAARVHVLAAKAEQGKAAKSKPAPQPGRWLDRDCNAALNMQPSGSPVAPAGAVPVARPGSSTSQGQGVPGTGLQAAARAWPLVVPGGPAQREALVRDKGAGRHVHVTGMTRTLCNAWGPGHR</sequence>
<evidence type="ECO:0000256" key="1">
    <source>
        <dbReference type="SAM" id="MobiDB-lite"/>
    </source>
</evidence>
<comment type="caution">
    <text evidence="2">The sequence shown here is derived from an EMBL/GenBank/DDBJ whole genome shotgun (WGS) entry which is preliminary data.</text>
</comment>
<accession>A0A699Z1K1</accession>
<organism evidence="2 3">
    <name type="scientific">Haematococcus lacustris</name>
    <name type="common">Green alga</name>
    <name type="synonym">Haematococcus pluvialis</name>
    <dbReference type="NCBI Taxonomy" id="44745"/>
    <lineage>
        <taxon>Eukaryota</taxon>
        <taxon>Viridiplantae</taxon>
        <taxon>Chlorophyta</taxon>
        <taxon>core chlorophytes</taxon>
        <taxon>Chlorophyceae</taxon>
        <taxon>CS clade</taxon>
        <taxon>Chlamydomonadales</taxon>
        <taxon>Haematococcaceae</taxon>
        <taxon>Haematococcus</taxon>
    </lineage>
</organism>
<dbReference type="AlphaFoldDB" id="A0A699Z1K1"/>
<gene>
    <name evidence="2" type="ORF">HaLaN_11606</name>
</gene>
<evidence type="ECO:0000313" key="2">
    <source>
        <dbReference type="EMBL" id="GFH15385.1"/>
    </source>
</evidence>
<keyword evidence="3" id="KW-1185">Reference proteome</keyword>
<feature type="compositionally biased region" description="Low complexity" evidence="1">
    <location>
        <begin position="62"/>
        <end position="80"/>
    </location>
</feature>
<reference evidence="2 3" key="1">
    <citation type="submission" date="2020-02" db="EMBL/GenBank/DDBJ databases">
        <title>Draft genome sequence of Haematococcus lacustris strain NIES-144.</title>
        <authorList>
            <person name="Morimoto D."/>
            <person name="Nakagawa S."/>
            <person name="Yoshida T."/>
            <person name="Sawayama S."/>
        </authorList>
    </citation>
    <scope>NUCLEOTIDE SEQUENCE [LARGE SCALE GENOMIC DNA]</scope>
    <source>
        <strain evidence="2 3">NIES-144</strain>
    </source>
</reference>
<proteinExistence type="predicted"/>
<dbReference type="Proteomes" id="UP000485058">
    <property type="component" value="Unassembled WGS sequence"/>
</dbReference>
<evidence type="ECO:0000313" key="3">
    <source>
        <dbReference type="Proteomes" id="UP000485058"/>
    </source>
</evidence>
<feature type="region of interest" description="Disordered" evidence="1">
    <location>
        <begin position="60"/>
        <end position="91"/>
    </location>
</feature>
<name>A0A699Z1K1_HAELA</name>